<feature type="domain" description="Schizont-infected cell agglutination extracellular beta" evidence="2">
    <location>
        <begin position="975"/>
        <end position="1146"/>
    </location>
</feature>
<dbReference type="Pfam" id="PF12878">
    <property type="entry name" value="SICA_beta"/>
    <property type="match status" value="6"/>
</dbReference>
<feature type="region of interest" description="Disordered" evidence="1">
    <location>
        <begin position="821"/>
        <end position="847"/>
    </location>
</feature>
<organism evidence="5 6">
    <name type="scientific">Plasmodium knowlesi (strain H)</name>
    <dbReference type="NCBI Taxonomy" id="5851"/>
    <lineage>
        <taxon>Eukaryota</taxon>
        <taxon>Sar</taxon>
        <taxon>Alveolata</taxon>
        <taxon>Apicomplexa</taxon>
        <taxon>Aconoidasida</taxon>
        <taxon>Haemosporida</taxon>
        <taxon>Plasmodiidae</taxon>
        <taxon>Plasmodium</taxon>
        <taxon>Plasmodium (Plasmodium)</taxon>
    </lineage>
</organism>
<sequence length="1836" mass="204708">MAEPSAATQGGGGLFGKWMEELLNKGATTLTTPEKITEAMRKSLIDTWEELEKWLTKQESNEIAGFCSQNTVQWPDVQPRGWRWPMYMELLCNAILEIKYFMSGIKTERVTINGVGTTDDVQATYEDIDSAEAYRRCIVGAVALKEIYGDHCYLGEVVGKIESEIMNKVKSEHSSRNGMFAECKNITDTEIMVGKALLGDKIRTWTNGKRKSKLGWRVGSELWKRMTQRCYQGNKGMGKPKHEATREENLQKNKATMVSFSGMKDDVNGKGPDSVSLADILTNDNYRLDTTTLENALQVAIKNGTVDPAKINVVVKRLEGEAKEKIWEVKERSKPCNSNELCSRLECVLRQKEGLDGSSVEKSTNEKKLWDEVQKEVTNLVTKVSDNGGTDTDAGSLCSTVQCPKDNADCVSKATCKIMVKALKEIHEMKEDESVSEGDRENDRIFKSTMRCVILNALAEKLKQHAKQGGYACAVEDGITKAFSAAKQESNRHTWCKKNDNKKGSCEPCEKVECISSKIGSTSLVSKVMGELNAESTTNVQTTLSNINDKATLCDRLQCAIDQWKKTTTAGQASGSSNEEFWKGNGGPVKELWDELAGEMNTKGKDGNETACNEVIGENNGTRTATPSEKAACNYLHAGFEQLYDLTAPTTSSSILNNPSFRQTMGCFLLHAYAQHMKRNAICDIEKGISKAFELGEELSSNGTNANCKGGKTCIPCKWADTAQLSSCQIEIKGTNAQSTTTEKVEEQLKTIVNDQDSNITQMLSKINKMSTLCEHMECIASHLNSTNGQNPSKTTASEFWTETGDVGKLWRELSNAMKGKENDNGNGVCDKMGENGTTERNATDPERRACQHLTAGFQKLKDITTNGTSSYETLRKDTSFGQAVGCFLLHSYAKHMQKESICDIENGIKKAFDTAEKGSNGLQCKWDDRDYDNCNITTNSNAQAKVTDKLTTVLPSDQDSTFTTTMDNINKTDSLCDQLKCAAPRWFQNNRQVNGNSGTTKKTWCDFWDGAVRTTLQAMFKHIDEKGKTETNAACNDFGDNNPDSVERKACNHITAGLQHINGITDNGNGNQLLERAVGCIALNMYVDEIIKLTEKNCPIDEERIKAMFEKWNAEHNSSSSCNGANKNGCFKCERVQNTEFSSCELSVSKTLINTSSSPSQPQSQSGACDKGEADAIKVQPQMESLLQTDSKRKDTLDEINKMDNFCTKMQCAVKQYVKKIKNGKPPSWDEITNVVDEELKALLKIITNDGNWKQEEFNQYCMEDIGSSWSTDTDGEKTAKQKACKLFASGLKHISDIKKNNQKDDHAVPLRKTMMCAALNLYADQLIEKSTNQCPLDNEKLGQAIKYAFDKNNATKNGANSCTTQGNNYCFECKRQSPFPNCQIGSKTTDKVKERMNELLEQNKSETKMDETLDKINSKDTFCTQVQCAIKQHYNKKRKEKTGAMVTPNWSDIHNDATTELADLLKDMNDPTKQKNVEQYCNDDSKWNTKGHKEKKTNKAACLHFAAGLKHIYGRGKGSAKVNVKDPSFGQTMGCLFLKEYTKQLKEMAKVKKQGNSWVHPLCDIDEGINHAFEQSEDIMKNVLSECNKGPNGISCFECKIDQDYDDCPIGNSQNDKIEEKVEPLLQEKSDLMEKTLENTVCPILLTDLLTPFLPLAPVSIGLSAMAYYLWKYFGPLGKGGARFRRSPGEIPGPSVQEQVLDHVQQDSSHEYQLVKERKPRSVPTRTKRSGRVNRRTIIEIHFEVLDECQKGDTQLNQKDFLELLVQEFMGSELMEEEQFSKEEVLMEGVPMESIPLEQVPMESIPLEQVPMESIPLEQVPMERVPSLGSGFMV</sequence>
<evidence type="ECO:0000259" key="3">
    <source>
        <dbReference type="Pfam" id="PF12879"/>
    </source>
</evidence>
<feature type="domain" description="Schizont-infected cell agglutination extracellular beta" evidence="2">
    <location>
        <begin position="1423"/>
        <end position="1612"/>
    </location>
</feature>
<feature type="domain" description="Schizont-infected cell agglutination extracellular beta" evidence="2">
    <location>
        <begin position="552"/>
        <end position="730"/>
    </location>
</feature>
<evidence type="ECO:0000259" key="2">
    <source>
        <dbReference type="Pfam" id="PF12878"/>
    </source>
</evidence>
<evidence type="ECO:0000313" key="5">
    <source>
        <dbReference type="EMBL" id="SBO21289.1"/>
    </source>
</evidence>
<accession>A0A5E7X7W9</accession>
<evidence type="ECO:0000256" key="1">
    <source>
        <dbReference type="SAM" id="MobiDB-lite"/>
    </source>
</evidence>
<proteinExistence type="predicted"/>
<feature type="domain" description="Schizont-infected cell agglutination extracellular alpha" evidence="4">
    <location>
        <begin position="13"/>
        <end position="205"/>
    </location>
</feature>
<feature type="domain" description="Schizont-infected cell agglutination extracellular beta" evidence="2">
    <location>
        <begin position="1206"/>
        <end position="1386"/>
    </location>
</feature>
<reference evidence="6" key="1">
    <citation type="submission" date="2016-05" db="EMBL/GenBank/DDBJ databases">
        <authorList>
            <person name="Sharaf H."/>
        </authorList>
    </citation>
    <scope>NUCLEOTIDE SEQUENCE [LARGE SCALE GENOMIC DNA]</scope>
    <source>
        <strain evidence="6">H</strain>
    </source>
</reference>
<protein>
    <submittedName>
        <fullName evidence="5">SICAvar, type I</fullName>
    </submittedName>
</protein>
<feature type="domain" description="Schizont-infected cell agglutination extracellular beta" evidence="2">
    <location>
        <begin position="341"/>
        <end position="511"/>
    </location>
</feature>
<dbReference type="VEuPathDB" id="PlasmoDB:PKNH_1431700"/>
<gene>
    <name evidence="5" type="ORF">PKNA1_H1_1431700</name>
</gene>
<dbReference type="InterPro" id="IPR024290">
    <property type="entry name" value="SICA_extracell_a"/>
</dbReference>
<evidence type="ECO:0000259" key="4">
    <source>
        <dbReference type="Pfam" id="PF12887"/>
    </source>
</evidence>
<dbReference type="EMBL" id="CWHR02000002">
    <property type="protein sequence ID" value="SBO21289.1"/>
    <property type="molecule type" value="Genomic_DNA"/>
</dbReference>
<dbReference type="InterPro" id="IPR024288">
    <property type="entry name" value="SICA_C"/>
</dbReference>
<feature type="domain" description="Schizont-infected cell agglutination C-terminal" evidence="3">
    <location>
        <begin position="1805"/>
        <end position="1835"/>
    </location>
</feature>
<dbReference type="Pfam" id="PF12879">
    <property type="entry name" value="SICA_C"/>
    <property type="match status" value="2"/>
</dbReference>
<name>A0A5E7X7W9_PLAKH</name>
<dbReference type="InterPro" id="IPR024285">
    <property type="entry name" value="SICA_extracell_b"/>
</dbReference>
<dbReference type="Proteomes" id="UP000182142">
    <property type="component" value="Unassembled WGS sequence"/>
</dbReference>
<evidence type="ECO:0000313" key="6">
    <source>
        <dbReference type="Proteomes" id="UP000182142"/>
    </source>
</evidence>
<dbReference type="OrthoDB" id="389533at2759"/>
<feature type="domain" description="Schizont-infected cell agglutination extracellular beta" evidence="2">
    <location>
        <begin position="772"/>
        <end position="937"/>
    </location>
</feature>
<feature type="domain" description="Schizont-infected cell agglutination C-terminal" evidence="3">
    <location>
        <begin position="1674"/>
        <end position="1804"/>
    </location>
</feature>
<dbReference type="Pfam" id="PF12887">
    <property type="entry name" value="SICA_alpha"/>
    <property type="match status" value="1"/>
</dbReference>